<dbReference type="InterPro" id="IPR004626">
    <property type="entry name" value="RarD"/>
</dbReference>
<dbReference type="Pfam" id="PF00892">
    <property type="entry name" value="EamA"/>
    <property type="match status" value="1"/>
</dbReference>
<evidence type="ECO:0000259" key="9">
    <source>
        <dbReference type="Pfam" id="PF00892"/>
    </source>
</evidence>
<feature type="transmembrane region" description="Helical" evidence="8">
    <location>
        <begin position="242"/>
        <end position="261"/>
    </location>
</feature>
<accession>D5V699</accession>
<keyword evidence="6 8" id="KW-1133">Transmembrane helix</keyword>
<evidence type="ECO:0000313" key="10">
    <source>
        <dbReference type="EMBL" id="ADG94169.1"/>
    </source>
</evidence>
<comment type="similarity">
    <text evidence="2">Belongs to the EamA transporter family.</text>
</comment>
<evidence type="ECO:0000256" key="7">
    <source>
        <dbReference type="ARBA" id="ARBA00023136"/>
    </source>
</evidence>
<evidence type="ECO:0000256" key="8">
    <source>
        <dbReference type="SAM" id="Phobius"/>
    </source>
</evidence>
<dbReference type="Proteomes" id="UP000000939">
    <property type="component" value="Chromosome"/>
</dbReference>
<evidence type="ECO:0000256" key="4">
    <source>
        <dbReference type="ARBA" id="ARBA00022475"/>
    </source>
</evidence>
<feature type="transmembrane region" description="Helical" evidence="8">
    <location>
        <begin position="150"/>
        <end position="166"/>
    </location>
</feature>
<dbReference type="RefSeq" id="WP_013136314.1">
    <property type="nucleotide sequence ID" value="NC_014166.1"/>
</dbReference>
<feature type="domain" description="EamA" evidence="9">
    <location>
        <begin position="6"/>
        <end position="140"/>
    </location>
</feature>
<feature type="transmembrane region" description="Helical" evidence="8">
    <location>
        <begin position="38"/>
        <end position="55"/>
    </location>
</feature>
<feature type="transmembrane region" description="Helical" evidence="8">
    <location>
        <begin position="105"/>
        <end position="120"/>
    </location>
</feature>
<dbReference type="GO" id="GO:0005886">
    <property type="term" value="C:plasma membrane"/>
    <property type="evidence" value="ECO:0007669"/>
    <property type="project" value="UniProtKB-SubCell"/>
</dbReference>
<dbReference type="eggNOG" id="COG2962">
    <property type="taxonomic scope" value="Bacteria"/>
</dbReference>
<feature type="transmembrane region" description="Helical" evidence="8">
    <location>
        <begin position="7"/>
        <end position="26"/>
    </location>
</feature>
<name>D5V699_ARCNC</name>
<dbReference type="EMBL" id="CP001999">
    <property type="protein sequence ID" value="ADG94169.1"/>
    <property type="molecule type" value="Genomic_DNA"/>
</dbReference>
<evidence type="ECO:0000256" key="3">
    <source>
        <dbReference type="ARBA" id="ARBA00022448"/>
    </source>
</evidence>
<dbReference type="AlphaFoldDB" id="D5V699"/>
<dbReference type="HOGENOM" id="CLU_054508_1_0_7"/>
<dbReference type="PANTHER" id="PTHR32322:SF18">
    <property type="entry name" value="S-ADENOSYLMETHIONINE_S-ADENOSYLHOMOCYSTEINE TRANSPORTER"/>
    <property type="match status" value="1"/>
</dbReference>
<keyword evidence="4" id="KW-1003">Cell membrane</keyword>
<evidence type="ECO:0000256" key="1">
    <source>
        <dbReference type="ARBA" id="ARBA00004651"/>
    </source>
</evidence>
<keyword evidence="11" id="KW-1185">Reference proteome</keyword>
<keyword evidence="3" id="KW-0813">Transport</keyword>
<gene>
    <name evidence="10" type="ordered locus">Arnit_2520</name>
</gene>
<dbReference type="STRING" id="572480.Arnit_2520"/>
<feature type="transmembrane region" description="Helical" evidence="8">
    <location>
        <begin position="75"/>
        <end position="93"/>
    </location>
</feature>
<feature type="transmembrane region" description="Helical" evidence="8">
    <location>
        <begin position="267"/>
        <end position="285"/>
    </location>
</feature>
<sequence>MSNERLGQLYAVFAFLFWGGLSPIYFKEVSSVAPIEILVYRVIFSVITLLPFLFYKKEISSFLSIIKDFKQLRNLFFSTFFVSVNWLIFIWAITNNRILEASLGYYINPLVNVLFGFLFFKERMTKYQYVAIFIATLAILYQLITLGYIPIVSLSLAVSFAMYGMIRKKINVGSIVGLFVEVLLTLPFAIAYLIYIYNEKGIAFGENSGVYVSFMLVLAGLVTVIPLLLFNGAATRMKLATLGFFQYIAPTVSFLIAVFIYHEEFNIDKLVTFCLIWIALIIYSLDSFSKRRVKS</sequence>
<evidence type="ECO:0000256" key="5">
    <source>
        <dbReference type="ARBA" id="ARBA00022692"/>
    </source>
</evidence>
<feature type="transmembrane region" description="Helical" evidence="8">
    <location>
        <begin position="209"/>
        <end position="230"/>
    </location>
</feature>
<proteinExistence type="inferred from homology"/>
<dbReference type="InterPro" id="IPR050638">
    <property type="entry name" value="AA-Vitamin_Transporters"/>
</dbReference>
<reference evidence="10 11" key="1">
    <citation type="journal article" date="2010" name="Stand. Genomic Sci.">
        <title>Complete genome sequence of Arcobacter nitrofigilis type strain (CI).</title>
        <authorList>
            <person name="Pati A."/>
            <person name="Gronow S."/>
            <person name="Lapidus A."/>
            <person name="Copeland A."/>
            <person name="Glavina Del Rio T."/>
            <person name="Nolan M."/>
            <person name="Lucas S."/>
            <person name="Tice H."/>
            <person name="Cheng J.F."/>
            <person name="Han C."/>
            <person name="Chertkov O."/>
            <person name="Bruce D."/>
            <person name="Tapia R."/>
            <person name="Goodwin L."/>
            <person name="Pitluck S."/>
            <person name="Liolios K."/>
            <person name="Ivanova N."/>
            <person name="Mavromatis K."/>
            <person name="Chen A."/>
            <person name="Palaniappan K."/>
            <person name="Land M."/>
            <person name="Hauser L."/>
            <person name="Chang Y.J."/>
            <person name="Jeffries C.D."/>
            <person name="Detter J.C."/>
            <person name="Rohde M."/>
            <person name="Goker M."/>
            <person name="Bristow J."/>
            <person name="Eisen J.A."/>
            <person name="Markowitz V."/>
            <person name="Hugenholtz P."/>
            <person name="Klenk H.P."/>
            <person name="Kyrpides N.C."/>
        </authorList>
    </citation>
    <scope>NUCLEOTIDE SEQUENCE [LARGE SCALE GENOMIC DNA]</scope>
    <source>
        <strain evidence="11">ATCC 33309 / DSM 7299 / CCUG 15893 / LMG 7604 / NCTC 12251 / CI</strain>
    </source>
</reference>
<evidence type="ECO:0000256" key="6">
    <source>
        <dbReference type="ARBA" id="ARBA00022989"/>
    </source>
</evidence>
<feature type="transmembrane region" description="Helical" evidence="8">
    <location>
        <begin position="178"/>
        <end position="197"/>
    </location>
</feature>
<dbReference type="KEGG" id="ant:Arnit_2520"/>
<dbReference type="SUPFAM" id="SSF103481">
    <property type="entry name" value="Multidrug resistance efflux transporter EmrE"/>
    <property type="match status" value="2"/>
</dbReference>
<dbReference type="InterPro" id="IPR000620">
    <property type="entry name" value="EamA_dom"/>
</dbReference>
<organism evidence="10 11">
    <name type="scientific">Arcobacter nitrofigilis (strain ATCC 33309 / DSM 7299 / CCUG 15893 / LMG 7604 / NCTC 12251 / CI)</name>
    <name type="common">Campylobacter nitrofigilis</name>
    <dbReference type="NCBI Taxonomy" id="572480"/>
    <lineage>
        <taxon>Bacteria</taxon>
        <taxon>Pseudomonadati</taxon>
        <taxon>Campylobacterota</taxon>
        <taxon>Epsilonproteobacteria</taxon>
        <taxon>Campylobacterales</taxon>
        <taxon>Arcobacteraceae</taxon>
        <taxon>Arcobacter</taxon>
    </lineage>
</organism>
<feature type="transmembrane region" description="Helical" evidence="8">
    <location>
        <begin position="127"/>
        <end position="144"/>
    </location>
</feature>
<dbReference type="OrthoDB" id="369870at2"/>
<comment type="subcellular location">
    <subcellularLocation>
        <location evidence="1">Cell membrane</location>
        <topology evidence="1">Multi-pass membrane protein</topology>
    </subcellularLocation>
</comment>
<dbReference type="InterPro" id="IPR037185">
    <property type="entry name" value="EmrE-like"/>
</dbReference>
<keyword evidence="5 8" id="KW-0812">Transmembrane</keyword>
<protein>
    <submittedName>
        <fullName evidence="10">RarD protein, DMT superfamily transporter</fullName>
    </submittedName>
</protein>
<evidence type="ECO:0000313" key="11">
    <source>
        <dbReference type="Proteomes" id="UP000000939"/>
    </source>
</evidence>
<dbReference type="NCBIfam" id="TIGR00688">
    <property type="entry name" value="rarD"/>
    <property type="match status" value="1"/>
</dbReference>
<keyword evidence="7 8" id="KW-0472">Membrane</keyword>
<evidence type="ECO:0000256" key="2">
    <source>
        <dbReference type="ARBA" id="ARBA00007362"/>
    </source>
</evidence>
<dbReference type="PANTHER" id="PTHR32322">
    <property type="entry name" value="INNER MEMBRANE TRANSPORTER"/>
    <property type="match status" value="1"/>
</dbReference>